<dbReference type="AlphaFoldDB" id="A0A561VIN9"/>
<name>A0A561VIN9_ACTTI</name>
<evidence type="ECO:0000313" key="2">
    <source>
        <dbReference type="Proteomes" id="UP000320239"/>
    </source>
</evidence>
<comment type="caution">
    <text evidence="1">The sequence shown here is derived from an EMBL/GenBank/DDBJ whole genome shotgun (WGS) entry which is preliminary data.</text>
</comment>
<dbReference type="Proteomes" id="UP000320239">
    <property type="component" value="Unassembled WGS sequence"/>
</dbReference>
<evidence type="ECO:0000313" key="1">
    <source>
        <dbReference type="EMBL" id="TWG11483.1"/>
    </source>
</evidence>
<proteinExistence type="predicted"/>
<dbReference type="EMBL" id="VIWY01000006">
    <property type="protein sequence ID" value="TWG11483.1"/>
    <property type="molecule type" value="Genomic_DNA"/>
</dbReference>
<sequence length="78" mass="8612">MSRTPIPVSDLYDCKRVRIVHGHASSATNNTRCAFELWWKNPGNIDDHTYVGTMAPYTSYDGLGTGDDDTNDVFSPGC</sequence>
<organism evidence="1 2">
    <name type="scientific">Actinoplanes teichomyceticus</name>
    <dbReference type="NCBI Taxonomy" id="1867"/>
    <lineage>
        <taxon>Bacteria</taxon>
        <taxon>Bacillati</taxon>
        <taxon>Actinomycetota</taxon>
        <taxon>Actinomycetes</taxon>
        <taxon>Micromonosporales</taxon>
        <taxon>Micromonosporaceae</taxon>
        <taxon>Actinoplanes</taxon>
    </lineage>
</organism>
<protein>
    <submittedName>
        <fullName evidence="1">Uncharacterized protein</fullName>
    </submittedName>
</protein>
<keyword evidence="2" id="KW-1185">Reference proteome</keyword>
<reference evidence="1 2" key="1">
    <citation type="submission" date="2019-06" db="EMBL/GenBank/DDBJ databases">
        <title>Sequencing the genomes of 1000 actinobacteria strains.</title>
        <authorList>
            <person name="Klenk H.-P."/>
        </authorList>
    </citation>
    <scope>NUCLEOTIDE SEQUENCE [LARGE SCALE GENOMIC DNA]</scope>
    <source>
        <strain evidence="1 2">DSM 43866</strain>
    </source>
</reference>
<gene>
    <name evidence="1" type="ORF">FHX34_106213</name>
</gene>
<accession>A0A561VIN9</accession>